<reference evidence="9" key="1">
    <citation type="journal article" date="2020" name="New Phytol.">
        <title>Comparative genomics reveals dynamic genome evolution in host specialist ectomycorrhizal fungi.</title>
        <authorList>
            <person name="Lofgren L.A."/>
            <person name="Nguyen N.H."/>
            <person name="Vilgalys R."/>
            <person name="Ruytinx J."/>
            <person name="Liao H.L."/>
            <person name="Branco S."/>
            <person name="Kuo A."/>
            <person name="LaButti K."/>
            <person name="Lipzen A."/>
            <person name="Andreopoulos W."/>
            <person name="Pangilinan J."/>
            <person name="Riley R."/>
            <person name="Hundley H."/>
            <person name="Na H."/>
            <person name="Barry K."/>
            <person name="Grigoriev I.V."/>
            <person name="Stajich J.E."/>
            <person name="Kennedy P.G."/>
        </authorList>
    </citation>
    <scope>NUCLEOTIDE SEQUENCE</scope>
    <source>
        <strain evidence="9">FC423</strain>
    </source>
</reference>
<proteinExistence type="inferred from homology"/>
<keyword evidence="5" id="KW-0698">rRNA processing</keyword>
<dbReference type="Pfam" id="PF10153">
    <property type="entry name" value="Efg1"/>
    <property type="match status" value="1"/>
</dbReference>
<feature type="compositionally biased region" description="Basic residues" evidence="8">
    <location>
        <begin position="53"/>
        <end position="64"/>
    </location>
</feature>
<dbReference type="EMBL" id="JABBWM010000061">
    <property type="protein sequence ID" value="KAG2098432.1"/>
    <property type="molecule type" value="Genomic_DNA"/>
</dbReference>
<dbReference type="GO" id="GO:0005730">
    <property type="term" value="C:nucleolus"/>
    <property type="evidence" value="ECO:0007669"/>
    <property type="project" value="UniProtKB-SubCell"/>
</dbReference>
<dbReference type="PANTHER" id="PTHR33911">
    <property type="entry name" value="RRNA-PROCESSING PROTEIN EFG1"/>
    <property type="match status" value="1"/>
</dbReference>
<keyword evidence="6" id="KW-0175">Coiled coil</keyword>
<dbReference type="InterPro" id="IPR050786">
    <property type="entry name" value="EFG1_rRNA-proc"/>
</dbReference>
<comment type="subcellular location">
    <subcellularLocation>
        <location evidence="1">Nucleus</location>
        <location evidence="1">Nucleolus</location>
    </subcellularLocation>
</comment>
<evidence type="ECO:0000313" key="9">
    <source>
        <dbReference type="EMBL" id="KAG2098432.1"/>
    </source>
</evidence>
<feature type="region of interest" description="Disordered" evidence="8">
    <location>
        <begin position="216"/>
        <end position="289"/>
    </location>
</feature>
<evidence type="ECO:0000256" key="1">
    <source>
        <dbReference type="ARBA" id="ARBA00004604"/>
    </source>
</evidence>
<feature type="compositionally biased region" description="Basic and acidic residues" evidence="8">
    <location>
        <begin position="245"/>
        <end position="258"/>
    </location>
</feature>
<keyword evidence="7" id="KW-0539">Nucleus</keyword>
<dbReference type="GO" id="GO:0000462">
    <property type="term" value="P:maturation of SSU-rRNA from tricistronic rRNA transcript (SSU-rRNA, 5.8S rRNA, LSU-rRNA)"/>
    <property type="evidence" value="ECO:0007669"/>
    <property type="project" value="TreeGrafter"/>
</dbReference>
<evidence type="ECO:0000256" key="6">
    <source>
        <dbReference type="ARBA" id="ARBA00023054"/>
    </source>
</evidence>
<feature type="compositionally biased region" description="Basic and acidic residues" evidence="8">
    <location>
        <begin position="216"/>
        <end position="236"/>
    </location>
</feature>
<organism evidence="9 10">
    <name type="scientific">Suillus discolor</name>
    <dbReference type="NCBI Taxonomy" id="1912936"/>
    <lineage>
        <taxon>Eukaryota</taxon>
        <taxon>Fungi</taxon>
        <taxon>Dikarya</taxon>
        <taxon>Basidiomycota</taxon>
        <taxon>Agaricomycotina</taxon>
        <taxon>Agaricomycetes</taxon>
        <taxon>Agaricomycetidae</taxon>
        <taxon>Boletales</taxon>
        <taxon>Suillineae</taxon>
        <taxon>Suillaceae</taxon>
        <taxon>Suillus</taxon>
    </lineage>
</organism>
<dbReference type="InterPro" id="IPR019310">
    <property type="entry name" value="Efg1"/>
</dbReference>
<evidence type="ECO:0000256" key="2">
    <source>
        <dbReference type="ARBA" id="ARBA00006916"/>
    </source>
</evidence>
<evidence type="ECO:0000313" key="10">
    <source>
        <dbReference type="Proteomes" id="UP000823399"/>
    </source>
</evidence>
<comment type="caution">
    <text evidence="9">The sequence shown here is derived from an EMBL/GenBank/DDBJ whole genome shotgun (WGS) entry which is preliminary data.</text>
</comment>
<evidence type="ECO:0000256" key="3">
    <source>
        <dbReference type="ARBA" id="ARBA00018689"/>
    </source>
</evidence>
<dbReference type="Proteomes" id="UP000823399">
    <property type="component" value="Unassembled WGS sequence"/>
</dbReference>
<gene>
    <name evidence="9" type="ORF">F5147DRAFT_713957</name>
</gene>
<dbReference type="PANTHER" id="PTHR33911:SF1">
    <property type="entry name" value="RRNA-PROCESSING PROTEIN EFG1"/>
    <property type="match status" value="1"/>
</dbReference>
<keyword evidence="10" id="KW-1185">Reference proteome</keyword>
<dbReference type="RefSeq" id="XP_041288900.1">
    <property type="nucleotide sequence ID" value="XM_041438438.1"/>
</dbReference>
<evidence type="ECO:0000256" key="7">
    <source>
        <dbReference type="ARBA" id="ARBA00023242"/>
    </source>
</evidence>
<name>A0A9P7F079_9AGAM</name>
<dbReference type="OrthoDB" id="47732at2759"/>
<evidence type="ECO:0000256" key="4">
    <source>
        <dbReference type="ARBA" id="ARBA00019827"/>
    </source>
</evidence>
<sequence length="289" mass="33263">MIRMFRTSFRNEENPNPKLVLRSLTTSDLSTAMAPQAARNDSKPTASSSPRSGPKRTKQKRHHPQNTEESLPGVQKIKSSLRQTRRLLAKENLAADVRVETERRLKALEGDLARAEIARKERTYAMKYHKVKFFERQKLVRRIKQVKRDLTPAQGEEREKLEGELEGLRVDLNYTLHYPKTKKYISLFPPERRQIDTVSTTSDDNDQRITVRALIRDQMQHGEISRQPENELEGGRRPVTYTPGHSRDGEGSRRRDDQTSLASHHATKDDFFGEDDETEASGASEMEVE</sequence>
<accession>A0A9P7F079</accession>
<dbReference type="GO" id="GO:0030688">
    <property type="term" value="C:preribosome, small subunit precursor"/>
    <property type="evidence" value="ECO:0007669"/>
    <property type="project" value="TreeGrafter"/>
</dbReference>
<protein>
    <recommendedName>
        <fullName evidence="3">rRNA-processing protein EFG1</fullName>
    </recommendedName>
    <alternativeName>
        <fullName evidence="4">rRNA-processing protein efg1</fullName>
    </alternativeName>
</protein>
<evidence type="ECO:0000256" key="5">
    <source>
        <dbReference type="ARBA" id="ARBA00022552"/>
    </source>
</evidence>
<evidence type="ECO:0000256" key="8">
    <source>
        <dbReference type="SAM" id="MobiDB-lite"/>
    </source>
</evidence>
<dbReference type="GeneID" id="64700697"/>
<dbReference type="AlphaFoldDB" id="A0A9P7F079"/>
<comment type="similarity">
    <text evidence="2">Belongs to the EFG1 family.</text>
</comment>
<feature type="region of interest" description="Disordered" evidence="8">
    <location>
        <begin position="1"/>
        <end position="76"/>
    </location>
</feature>